<proteinExistence type="inferred from homology"/>
<dbReference type="EMBL" id="MBAD02001748">
    <property type="protein sequence ID" value="RLN52097.1"/>
    <property type="molecule type" value="Genomic_DNA"/>
</dbReference>
<dbReference type="Gene3D" id="1.10.510.10">
    <property type="entry name" value="Transferase(Phosphotransferase) domain 1"/>
    <property type="match status" value="1"/>
</dbReference>
<protein>
    <recommendedName>
        <fullName evidence="15">Protein kinase domain-containing protein</fullName>
    </recommendedName>
</protein>
<dbReference type="Proteomes" id="UP000277300">
    <property type="component" value="Unassembled WGS sequence"/>
</dbReference>
<feature type="domain" description="PH" evidence="9">
    <location>
        <begin position="1"/>
        <end position="30"/>
    </location>
</feature>
<feature type="domain" description="Protein kinase" evidence="10">
    <location>
        <begin position="90"/>
        <end position="428"/>
    </location>
</feature>
<evidence type="ECO:0000256" key="1">
    <source>
        <dbReference type="ARBA" id="ARBA00022527"/>
    </source>
</evidence>
<keyword evidence="5 6" id="KW-0067">ATP-binding</keyword>
<evidence type="ECO:0000256" key="6">
    <source>
        <dbReference type="PROSITE-ProRule" id="PRU10141"/>
    </source>
</evidence>
<dbReference type="PROSITE" id="PS50003">
    <property type="entry name" value="PH_DOMAIN"/>
    <property type="match status" value="1"/>
</dbReference>
<evidence type="ECO:0000313" key="11">
    <source>
        <dbReference type="EMBL" id="RLN52097.1"/>
    </source>
</evidence>
<keyword evidence="1 7" id="KW-0723">Serine/threonine-protein kinase</keyword>
<dbReference type="PROSITE" id="PS50011">
    <property type="entry name" value="PROTEIN_KINASE_DOM"/>
    <property type="match status" value="1"/>
</dbReference>
<evidence type="ECO:0000259" key="10">
    <source>
        <dbReference type="PROSITE" id="PS50011"/>
    </source>
</evidence>
<name>A0A3F2RKV2_9STRA</name>
<dbReference type="InterPro" id="IPR001849">
    <property type="entry name" value="PH_domain"/>
</dbReference>
<dbReference type="PANTHER" id="PTHR24346">
    <property type="entry name" value="MAP/MICROTUBULE AFFINITY-REGULATING KINASE"/>
    <property type="match status" value="1"/>
</dbReference>
<gene>
    <name evidence="11" type="ORF">BBJ29_001627</name>
    <name evidence="12" type="ORF">BBP00_00006493</name>
</gene>
<dbReference type="InterPro" id="IPR000719">
    <property type="entry name" value="Prot_kinase_dom"/>
</dbReference>
<dbReference type="InterPro" id="IPR017441">
    <property type="entry name" value="Protein_kinase_ATP_BS"/>
</dbReference>
<dbReference type="InterPro" id="IPR011009">
    <property type="entry name" value="Kinase-like_dom_sf"/>
</dbReference>
<dbReference type="FunFam" id="1.10.510.10:FF:000571">
    <property type="entry name" value="Maternal embryonic leucine zipper kinase"/>
    <property type="match status" value="1"/>
</dbReference>
<dbReference type="PROSITE" id="PS00108">
    <property type="entry name" value="PROTEIN_KINASE_ST"/>
    <property type="match status" value="1"/>
</dbReference>
<comment type="similarity">
    <text evidence="7">Belongs to the protein kinase superfamily.</text>
</comment>
<dbReference type="PANTHER" id="PTHR24346:SF82">
    <property type="entry name" value="KP78A-RELATED"/>
    <property type="match status" value="1"/>
</dbReference>
<evidence type="ECO:0000259" key="9">
    <source>
        <dbReference type="PROSITE" id="PS50003"/>
    </source>
</evidence>
<evidence type="ECO:0000256" key="7">
    <source>
        <dbReference type="RuleBase" id="RU000304"/>
    </source>
</evidence>
<dbReference type="EMBL" id="MBDO02000223">
    <property type="protein sequence ID" value="RLN59437.1"/>
    <property type="molecule type" value="Genomic_DNA"/>
</dbReference>
<feature type="region of interest" description="Disordered" evidence="8">
    <location>
        <begin position="42"/>
        <end position="65"/>
    </location>
</feature>
<evidence type="ECO:0008006" key="15">
    <source>
        <dbReference type="Google" id="ProtNLM"/>
    </source>
</evidence>
<accession>A0A3F2RKV2</accession>
<dbReference type="PROSITE" id="PS00107">
    <property type="entry name" value="PROTEIN_KINASE_ATP"/>
    <property type="match status" value="1"/>
</dbReference>
<sequence>MPAKSSDVFLKAEDEAEHAAWIECLLFTIEAFKKKHQAAVDKSEDDDTNEMISSTPTLPGSSDTAVRPSLEVDVNSLEKVEDFEAFRSKYLLMKEIGEGSFSIVHRAVNRLTGRLCAVKCCKMSAALEEEERLLRTLSHPNVVGLEGVYARDNNLHYVVMDYLKNGDLCDLLIERQRLSEAETRRIIHQVVEGLAYLHRHCVLHRDIKPENILIHGNIVKIADFGLAKELAHPSTMLKRSCGTLEYAAPELLCGRPYGLKSDIFSLGVVMYVLLFGAFPFSVQSAAALQSMEHFPTGVDVVKYGYKEFTKPHSTTLTLNFMEESIAWTGRKIPMLPRMTSRGSENGAGDSIKCGRAILLREIQEIREGHTTDAFLLPARKGTTYLPPPEHCLSIICSWRTLDIVLEAPSQRDFMARGLRRLLPSPFSQ</sequence>
<dbReference type="GO" id="GO:0004674">
    <property type="term" value="F:protein serine/threonine kinase activity"/>
    <property type="evidence" value="ECO:0007669"/>
    <property type="project" value="UniProtKB-KW"/>
</dbReference>
<dbReference type="OrthoDB" id="541276at2759"/>
<dbReference type="GO" id="GO:0005737">
    <property type="term" value="C:cytoplasm"/>
    <property type="evidence" value="ECO:0007669"/>
    <property type="project" value="TreeGrafter"/>
</dbReference>
<evidence type="ECO:0000256" key="2">
    <source>
        <dbReference type="ARBA" id="ARBA00022679"/>
    </source>
</evidence>
<feature type="binding site" evidence="6">
    <location>
        <position position="119"/>
    </location>
    <ligand>
        <name>ATP</name>
        <dbReference type="ChEBI" id="CHEBI:30616"/>
    </ligand>
</feature>
<keyword evidence="4" id="KW-0418">Kinase</keyword>
<organism evidence="12 13">
    <name type="scientific">Phytophthora kernoviae</name>
    <dbReference type="NCBI Taxonomy" id="325452"/>
    <lineage>
        <taxon>Eukaryota</taxon>
        <taxon>Sar</taxon>
        <taxon>Stramenopiles</taxon>
        <taxon>Oomycota</taxon>
        <taxon>Peronosporomycetes</taxon>
        <taxon>Peronosporales</taxon>
        <taxon>Peronosporaceae</taxon>
        <taxon>Phytophthora</taxon>
    </lineage>
</organism>
<comment type="caution">
    <text evidence="12">The sequence shown here is derived from an EMBL/GenBank/DDBJ whole genome shotgun (WGS) entry which is preliminary data.</text>
</comment>
<reference evidence="13 14" key="1">
    <citation type="submission" date="2018-07" db="EMBL/GenBank/DDBJ databases">
        <title>Genome sequencing of oomycete isolates from Chile give support for New Zealand origin for Phytophthora kernoviae and make available the first Nothophytophthora sp. genome.</title>
        <authorList>
            <person name="Studholme D.J."/>
            <person name="Sanfuentes E."/>
            <person name="Panda P."/>
            <person name="Hill R."/>
            <person name="Sambles C."/>
            <person name="Grant M."/>
            <person name="Williams N.M."/>
            <person name="Mcdougal R.L."/>
        </authorList>
    </citation>
    <scope>NUCLEOTIDE SEQUENCE [LARGE SCALE GENOMIC DNA]</scope>
    <source>
        <strain evidence="12">Chile6</strain>
        <strain evidence="11">Chile7</strain>
    </source>
</reference>
<dbReference type="Pfam" id="PF00069">
    <property type="entry name" value="Pkinase"/>
    <property type="match status" value="1"/>
</dbReference>
<evidence type="ECO:0000256" key="5">
    <source>
        <dbReference type="ARBA" id="ARBA00022840"/>
    </source>
</evidence>
<evidence type="ECO:0000256" key="8">
    <source>
        <dbReference type="SAM" id="MobiDB-lite"/>
    </source>
</evidence>
<evidence type="ECO:0000313" key="13">
    <source>
        <dbReference type="Proteomes" id="UP000277300"/>
    </source>
</evidence>
<dbReference type="SMART" id="SM00220">
    <property type="entry name" value="S_TKc"/>
    <property type="match status" value="1"/>
</dbReference>
<dbReference type="GO" id="GO:0005524">
    <property type="term" value="F:ATP binding"/>
    <property type="evidence" value="ECO:0007669"/>
    <property type="project" value="UniProtKB-UniRule"/>
</dbReference>
<dbReference type="InterPro" id="IPR008271">
    <property type="entry name" value="Ser/Thr_kinase_AS"/>
</dbReference>
<evidence type="ECO:0000313" key="14">
    <source>
        <dbReference type="Proteomes" id="UP000284657"/>
    </source>
</evidence>
<dbReference type="GO" id="GO:0035556">
    <property type="term" value="P:intracellular signal transduction"/>
    <property type="evidence" value="ECO:0007669"/>
    <property type="project" value="TreeGrafter"/>
</dbReference>
<evidence type="ECO:0000256" key="3">
    <source>
        <dbReference type="ARBA" id="ARBA00022741"/>
    </source>
</evidence>
<evidence type="ECO:0000313" key="12">
    <source>
        <dbReference type="EMBL" id="RLN59437.1"/>
    </source>
</evidence>
<dbReference type="SUPFAM" id="SSF56112">
    <property type="entry name" value="Protein kinase-like (PK-like)"/>
    <property type="match status" value="1"/>
</dbReference>
<keyword evidence="2" id="KW-0808">Transferase</keyword>
<evidence type="ECO:0000256" key="4">
    <source>
        <dbReference type="ARBA" id="ARBA00022777"/>
    </source>
</evidence>
<dbReference type="Proteomes" id="UP000284657">
    <property type="component" value="Unassembled WGS sequence"/>
</dbReference>
<keyword evidence="3 6" id="KW-0547">Nucleotide-binding</keyword>
<dbReference type="AlphaFoldDB" id="A0A3F2RKV2"/>
<feature type="compositionally biased region" description="Polar residues" evidence="8">
    <location>
        <begin position="50"/>
        <end position="64"/>
    </location>
</feature>